<dbReference type="InterPro" id="IPR024395">
    <property type="entry name" value="CLASP_N_dom"/>
</dbReference>
<comment type="caution">
    <text evidence="8">The sequence shown here is derived from an EMBL/GenBank/DDBJ whole genome shotgun (WGS) entry which is preliminary data.</text>
</comment>
<organism evidence="8 9">
    <name type="scientific">Hohenbuehelia grisea</name>
    <dbReference type="NCBI Taxonomy" id="104357"/>
    <lineage>
        <taxon>Eukaryota</taxon>
        <taxon>Fungi</taxon>
        <taxon>Dikarya</taxon>
        <taxon>Basidiomycota</taxon>
        <taxon>Agaricomycotina</taxon>
        <taxon>Agaricomycetes</taxon>
        <taxon>Agaricomycetidae</taxon>
        <taxon>Agaricales</taxon>
        <taxon>Pleurotineae</taxon>
        <taxon>Pleurotaceae</taxon>
        <taxon>Hohenbuehelia</taxon>
    </lineage>
</organism>
<dbReference type="Pfam" id="PF12348">
    <property type="entry name" value="CLASP_N"/>
    <property type="match status" value="1"/>
</dbReference>
<feature type="domain" description="CLASP N-terminal" evidence="7">
    <location>
        <begin position="2"/>
        <end position="162"/>
    </location>
</feature>
<evidence type="ECO:0000259" key="7">
    <source>
        <dbReference type="Pfam" id="PF12348"/>
    </source>
</evidence>
<keyword evidence="9" id="KW-1185">Reference proteome</keyword>
<feature type="region of interest" description="Disordered" evidence="6">
    <location>
        <begin position="166"/>
        <end position="542"/>
    </location>
</feature>
<feature type="compositionally biased region" description="Polar residues" evidence="6">
    <location>
        <begin position="379"/>
        <end position="403"/>
    </location>
</feature>
<feature type="compositionally biased region" description="Low complexity" evidence="6">
    <location>
        <begin position="220"/>
        <end position="238"/>
    </location>
</feature>
<dbReference type="InterPro" id="IPR011989">
    <property type="entry name" value="ARM-like"/>
</dbReference>
<keyword evidence="4" id="KW-0493">Microtubule</keyword>
<feature type="compositionally biased region" description="Low complexity" evidence="6">
    <location>
        <begin position="185"/>
        <end position="210"/>
    </location>
</feature>
<gene>
    <name evidence="8" type="ORF">HGRIS_013247</name>
</gene>
<dbReference type="EMBL" id="JASNQZ010000015">
    <property type="protein sequence ID" value="KAL0947112.1"/>
    <property type="molecule type" value="Genomic_DNA"/>
</dbReference>
<dbReference type="PANTHER" id="PTHR21567">
    <property type="entry name" value="CLASP"/>
    <property type="match status" value="1"/>
</dbReference>
<sequence length="742" mass="77412">MNSERTRLSGAAIGLISTVACNLGTDFEPLVSTYLPPLLALCGRANKVVMTRARSAILAVIDNTQLPGILHHLLQNVQDKAATLRLVVAEATLACVNSYNPPDLEKESRARDIEAIIRSTATDSNPDVRKVARQIFAAYQLVLPNRVDSFIAPLTTTIRKYLDIKPKLGSSSNTSSRAQSPTRPSSRTMNSVMSTSSNSQSQSKAKLASSTGTRAKAPARSDSNKSTSSTSWTTATATRPDPSLSKSGPARVRVERSGVGDAGLMPPPEYIPMRAAPNSSGQPLHTARSMTAINDRERAARGAASVPARPPSASAQLSSSGPVRLAKSVSQSVRPTAPTTSANQIDKHTVSGGARRILLPDPAPSETKAAATKPKSDGASRQATVPNNSTVSVTRSEPASKASQLPAPLKRHVSRAQLTTATKATERPRPVSGLPKTGDTKRTTEQTRSVHAAEVKGKGLTQPTLAQLARMKPPVERKATAATAKSAKPSWGMGAAPKKPATVTTAKTVAKPPLNSAKSVSSKASSQTAPGVRSKPPSRVATPALVPLPASPTPCDQLEGAQEVDVKAPALIPLPISPDPEVAEPVEETEATVVAEPCPVDDAPGDDSEATNLPVETADSAQITLTPDTPGCEPEYSTPQATRPALALSQEKTPISALLSSIQQGFLMTPATPLSPPSGALARAADGTLFMGKRGEAIDDDEIAFGLGMLGIGPNMGSLKSMGSLVRRDTERPALSDVELNQ</sequence>
<evidence type="ECO:0000256" key="4">
    <source>
        <dbReference type="ARBA" id="ARBA00022701"/>
    </source>
</evidence>
<dbReference type="PANTHER" id="PTHR21567:SF60">
    <property type="entry name" value="CLASP N-TERMINAL DOMAIN-CONTAINING PROTEIN"/>
    <property type="match status" value="1"/>
</dbReference>
<feature type="compositionally biased region" description="Polar residues" evidence="6">
    <location>
        <begin position="328"/>
        <end position="344"/>
    </location>
</feature>
<evidence type="ECO:0000256" key="1">
    <source>
        <dbReference type="ARBA" id="ARBA00004186"/>
    </source>
</evidence>
<keyword evidence="3" id="KW-0132">Cell division</keyword>
<name>A0ABR3IUZ5_9AGAR</name>
<evidence type="ECO:0000256" key="3">
    <source>
        <dbReference type="ARBA" id="ARBA00022618"/>
    </source>
</evidence>
<feature type="compositionally biased region" description="Low complexity" evidence="6">
    <location>
        <begin position="495"/>
        <end position="526"/>
    </location>
</feature>
<reference evidence="9" key="1">
    <citation type="submission" date="2024-06" db="EMBL/GenBank/DDBJ databases">
        <title>Multi-omics analyses provide insights into the biosynthesis of the anticancer antibiotic pleurotin in Hohenbuehelia grisea.</title>
        <authorList>
            <person name="Weaver J.A."/>
            <person name="Alberti F."/>
        </authorList>
    </citation>
    <scope>NUCLEOTIDE SEQUENCE [LARGE SCALE GENOMIC DNA]</scope>
    <source>
        <strain evidence="9">T-177</strain>
    </source>
</reference>
<evidence type="ECO:0000313" key="9">
    <source>
        <dbReference type="Proteomes" id="UP001556367"/>
    </source>
</evidence>
<dbReference type="InterPro" id="IPR016024">
    <property type="entry name" value="ARM-type_fold"/>
</dbReference>
<accession>A0ABR3IUZ5</accession>
<dbReference type="SUPFAM" id="SSF48371">
    <property type="entry name" value="ARM repeat"/>
    <property type="match status" value="1"/>
</dbReference>
<keyword evidence="5" id="KW-0131">Cell cycle</keyword>
<feature type="compositionally biased region" description="Polar residues" evidence="6">
    <location>
        <begin position="169"/>
        <end position="184"/>
    </location>
</feature>
<comment type="subcellular location">
    <subcellularLocation>
        <location evidence="1">Cytoplasm</location>
        <location evidence="1">Cytoskeleton</location>
        <location evidence="1">Spindle</location>
    </subcellularLocation>
</comment>
<protein>
    <recommendedName>
        <fullName evidence="7">CLASP N-terminal domain-containing protein</fullName>
    </recommendedName>
</protein>
<dbReference type="PROSITE" id="PS51257">
    <property type="entry name" value="PROKAR_LIPOPROTEIN"/>
    <property type="match status" value="1"/>
</dbReference>
<comment type="similarity">
    <text evidence="2">Belongs to the CLASP family.</text>
</comment>
<dbReference type="Proteomes" id="UP001556367">
    <property type="component" value="Unassembled WGS sequence"/>
</dbReference>
<feature type="compositionally biased region" description="Low complexity" evidence="6">
    <location>
        <begin position="301"/>
        <end position="315"/>
    </location>
</feature>
<evidence type="ECO:0000256" key="5">
    <source>
        <dbReference type="ARBA" id="ARBA00022776"/>
    </source>
</evidence>
<evidence type="ECO:0000313" key="8">
    <source>
        <dbReference type="EMBL" id="KAL0947112.1"/>
    </source>
</evidence>
<keyword evidence="5" id="KW-0498">Mitosis</keyword>
<proteinExistence type="inferred from homology"/>
<feature type="region of interest" description="Disordered" evidence="6">
    <location>
        <begin position="723"/>
        <end position="742"/>
    </location>
</feature>
<feature type="compositionally biased region" description="Polar residues" evidence="6">
    <location>
        <begin position="277"/>
        <end position="292"/>
    </location>
</feature>
<evidence type="ECO:0000256" key="2">
    <source>
        <dbReference type="ARBA" id="ARBA00009549"/>
    </source>
</evidence>
<dbReference type="Gene3D" id="1.25.10.10">
    <property type="entry name" value="Leucine-rich Repeat Variant"/>
    <property type="match status" value="1"/>
</dbReference>
<evidence type="ECO:0000256" key="6">
    <source>
        <dbReference type="SAM" id="MobiDB-lite"/>
    </source>
</evidence>